<evidence type="ECO:0000259" key="3">
    <source>
        <dbReference type="PROSITE" id="PS50113"/>
    </source>
</evidence>
<organism evidence="7 8">
    <name type="scientific">Planococcus maitriensis</name>
    <dbReference type="NCBI Taxonomy" id="221799"/>
    <lineage>
        <taxon>Bacteria</taxon>
        <taxon>Bacillati</taxon>
        <taxon>Bacillota</taxon>
        <taxon>Bacilli</taxon>
        <taxon>Bacillales</taxon>
        <taxon>Caryophanaceae</taxon>
        <taxon>Planococcus</taxon>
    </lineage>
</organism>
<dbReference type="SUPFAM" id="SSF55785">
    <property type="entry name" value="PYP-like sensor domain (PAS domain)"/>
    <property type="match status" value="3"/>
</dbReference>
<feature type="domain" description="PAS" evidence="2">
    <location>
        <begin position="507"/>
        <end position="576"/>
    </location>
</feature>
<proteinExistence type="predicted"/>
<dbReference type="SUPFAM" id="SSF141868">
    <property type="entry name" value="EAL domain-like"/>
    <property type="match status" value="1"/>
</dbReference>
<dbReference type="InterPro" id="IPR043128">
    <property type="entry name" value="Rev_trsase/Diguanyl_cyclase"/>
</dbReference>
<feature type="transmembrane region" description="Helical" evidence="1">
    <location>
        <begin position="85"/>
        <end position="105"/>
    </location>
</feature>
<feature type="transmembrane region" description="Helical" evidence="1">
    <location>
        <begin position="49"/>
        <end position="73"/>
    </location>
</feature>
<dbReference type="PROSITE" id="PS50883">
    <property type="entry name" value="EAL"/>
    <property type="match status" value="1"/>
</dbReference>
<sequence length="1065" mass="118599">MIAKGLFFMPLEFARLVFVGFSVLTAIAASYIALLLIGRITDKSRTHPLWWVGGSSLVFGAGIFSMHFIGILTHHSAAPVQYDPLLLSVSFIGAVGATVPAFYILRLPDPPKSRLVLSGFSIGFGVLFMHYTGMAAAQAVGTPSFHVTPFALSVLVAFGFSLVALRIFSRNREAPESARRKLASATILGAMISAAHYTGMEAVSYSEMPTGPHSFSNMGLAFVVSALILLMLAIAGYLAYLDQKQLMNEQRYLKKIRESERRFRRLAELSPEAIAIHSNGRLLFVNQACLNLFGETDAEKLIGTDVLAYVHPDYRELAKSRIQSMNRGHSTQPAEQIWITPQGEARDVEVTGMGIEFEGNSASQLLIRDITEQKQINRELELNRQRYESLFHNNPDGIFSMDASGCLIDVNDSLVRLLGYTREELTETTFHKVVESCHLSATEAKFRLALEGVTQNYETVGIHKSGRRVSLRITNMPILIDGTVTGVYGIAKDISAEKRALVLLAESEEKYRSLFDYNLDAVFEMDREGRFVNANAMTEQLSDYRLDELIGLDFTPLIAEQVERVQGFFASALNGEAVNFEQRIRRKDGDILEVDINAVPKRRNGEIDGVFAIVRDITEKKSNEQEINRLAFTDQLTGLPNRHWFYQNIRNVLARTEEHQQKIAVLLVDFDDFKSVNDLLGHFGGDQFLKIVANRIHSCLGPDDTISRFGGDEFIIVSENTGEPQAHALAQAILQVMREPVQLLGQEFSVTLSIGIAVQTGCESDGEELIKEADFAMYAAKQNGKNNFQVFTRELDSLMTRRSQMEQALKKALDEQQFALHYQPQVNLASGEVIGYEALLRWQSPYGNVPPSEFIPIAEETGLIVPIGEWALRQACRDAKEFRALGHAAENISVNVSARQFKDPDFSEKVRAIFEQESADPRRFEIEITESVMLDIERSARIICELKALGLRIAIDDFGAGYSSLNVVKNVEIDTLKIDKSLIDEVLINRRNLFILAAIIEVGKNLDARIVIEGIELEEQAELLQPFGIVGQGYLFSRPLPPGSLDAFLSEPDYNAASTSAKPLE</sequence>
<name>A0A365KA12_9BACL</name>
<dbReference type="InterPro" id="IPR000014">
    <property type="entry name" value="PAS"/>
</dbReference>
<dbReference type="PANTHER" id="PTHR44757">
    <property type="entry name" value="DIGUANYLATE CYCLASE DGCP"/>
    <property type="match status" value="1"/>
</dbReference>
<dbReference type="InterPro" id="IPR005330">
    <property type="entry name" value="MHYT_dom"/>
</dbReference>
<feature type="domain" description="PAC" evidence="3">
    <location>
        <begin position="578"/>
        <end position="629"/>
    </location>
</feature>
<feature type="transmembrane region" description="Helical" evidence="1">
    <location>
        <begin position="149"/>
        <end position="169"/>
    </location>
</feature>
<evidence type="ECO:0000259" key="2">
    <source>
        <dbReference type="PROSITE" id="PS50112"/>
    </source>
</evidence>
<dbReference type="InterPro" id="IPR001633">
    <property type="entry name" value="EAL_dom"/>
</dbReference>
<dbReference type="InterPro" id="IPR013656">
    <property type="entry name" value="PAS_4"/>
</dbReference>
<dbReference type="InterPro" id="IPR001610">
    <property type="entry name" value="PAC"/>
</dbReference>
<evidence type="ECO:0000259" key="6">
    <source>
        <dbReference type="PROSITE" id="PS50924"/>
    </source>
</evidence>
<feature type="domain" description="PAS" evidence="2">
    <location>
        <begin position="383"/>
        <end position="453"/>
    </location>
</feature>
<feature type="transmembrane region" description="Helical" evidence="1">
    <location>
        <begin position="219"/>
        <end position="241"/>
    </location>
</feature>
<dbReference type="CDD" id="cd00130">
    <property type="entry name" value="PAS"/>
    <property type="match status" value="3"/>
</dbReference>
<evidence type="ECO:0000313" key="8">
    <source>
        <dbReference type="Proteomes" id="UP000251869"/>
    </source>
</evidence>
<feature type="domain" description="PAS" evidence="2">
    <location>
        <begin position="259"/>
        <end position="329"/>
    </location>
</feature>
<protein>
    <recommendedName>
        <fullName evidence="9">PAS domain S-box protein</fullName>
    </recommendedName>
</protein>
<dbReference type="InterPro" id="IPR052155">
    <property type="entry name" value="Biofilm_reg_signaling"/>
</dbReference>
<dbReference type="InterPro" id="IPR029787">
    <property type="entry name" value="Nucleotide_cyclase"/>
</dbReference>
<dbReference type="OrthoDB" id="2624050at2"/>
<feature type="domain" description="GGDEF" evidence="5">
    <location>
        <begin position="661"/>
        <end position="793"/>
    </location>
</feature>
<dbReference type="NCBIfam" id="TIGR00254">
    <property type="entry name" value="GGDEF"/>
    <property type="match status" value="1"/>
</dbReference>
<dbReference type="InterPro" id="IPR000160">
    <property type="entry name" value="GGDEF_dom"/>
</dbReference>
<feature type="domain" description="MHYT" evidence="6">
    <location>
        <begin position="14"/>
        <end position="206"/>
    </location>
</feature>
<dbReference type="PROSITE" id="PS50924">
    <property type="entry name" value="MHYT"/>
    <property type="match status" value="1"/>
</dbReference>
<dbReference type="GO" id="GO:0016020">
    <property type="term" value="C:membrane"/>
    <property type="evidence" value="ECO:0007669"/>
    <property type="project" value="UniProtKB-UniRule"/>
</dbReference>
<evidence type="ECO:0000313" key="7">
    <source>
        <dbReference type="EMBL" id="RAZ69201.1"/>
    </source>
</evidence>
<feature type="domain" description="EAL" evidence="4">
    <location>
        <begin position="802"/>
        <end position="1053"/>
    </location>
</feature>
<dbReference type="InterPro" id="IPR035919">
    <property type="entry name" value="EAL_sf"/>
</dbReference>
<reference evidence="7 8" key="1">
    <citation type="submission" date="2018-06" db="EMBL/GenBank/DDBJ databases">
        <title>The draft genome sequences of strains SCU63 and S1.</title>
        <authorList>
            <person name="Gan L."/>
        </authorList>
    </citation>
    <scope>NUCLEOTIDE SEQUENCE [LARGE SCALE GENOMIC DNA]</scope>
    <source>
        <strain evidence="7 8">S1</strain>
    </source>
</reference>
<dbReference type="PROSITE" id="PS50113">
    <property type="entry name" value="PAC"/>
    <property type="match status" value="1"/>
</dbReference>
<dbReference type="Pfam" id="PF13188">
    <property type="entry name" value="PAS_8"/>
    <property type="match status" value="1"/>
</dbReference>
<dbReference type="Pfam" id="PF00989">
    <property type="entry name" value="PAS"/>
    <property type="match status" value="1"/>
</dbReference>
<feature type="transmembrane region" description="Helical" evidence="1">
    <location>
        <begin position="181"/>
        <end position="199"/>
    </location>
</feature>
<evidence type="ECO:0000259" key="4">
    <source>
        <dbReference type="PROSITE" id="PS50883"/>
    </source>
</evidence>
<dbReference type="NCBIfam" id="TIGR00229">
    <property type="entry name" value="sensory_box"/>
    <property type="match status" value="3"/>
</dbReference>
<feature type="transmembrane region" description="Helical" evidence="1">
    <location>
        <begin position="117"/>
        <end position="137"/>
    </location>
</feature>
<dbReference type="Pfam" id="PF00563">
    <property type="entry name" value="EAL"/>
    <property type="match status" value="1"/>
</dbReference>
<dbReference type="AlphaFoldDB" id="A0A365KA12"/>
<dbReference type="SMART" id="SM00267">
    <property type="entry name" value="GGDEF"/>
    <property type="match status" value="1"/>
</dbReference>
<dbReference type="Gene3D" id="3.20.20.450">
    <property type="entry name" value="EAL domain"/>
    <property type="match status" value="1"/>
</dbReference>
<dbReference type="PROSITE" id="PS50887">
    <property type="entry name" value="GGDEF"/>
    <property type="match status" value="1"/>
</dbReference>
<accession>A0A365KA12</accession>
<dbReference type="Proteomes" id="UP000251869">
    <property type="component" value="Unassembled WGS sequence"/>
</dbReference>
<evidence type="ECO:0008006" key="9">
    <source>
        <dbReference type="Google" id="ProtNLM"/>
    </source>
</evidence>
<comment type="caution">
    <text evidence="7">The sequence shown here is derived from an EMBL/GenBank/DDBJ whole genome shotgun (WGS) entry which is preliminary data.</text>
</comment>
<dbReference type="FunFam" id="3.30.70.270:FF:000001">
    <property type="entry name" value="Diguanylate cyclase domain protein"/>
    <property type="match status" value="1"/>
</dbReference>
<dbReference type="CDD" id="cd01949">
    <property type="entry name" value="GGDEF"/>
    <property type="match status" value="1"/>
</dbReference>
<dbReference type="EMBL" id="QLZQ01000001">
    <property type="protein sequence ID" value="RAZ69201.1"/>
    <property type="molecule type" value="Genomic_DNA"/>
</dbReference>
<feature type="transmembrane region" description="Helical" evidence="1">
    <location>
        <begin position="16"/>
        <end position="37"/>
    </location>
</feature>
<dbReference type="InterPro" id="IPR035965">
    <property type="entry name" value="PAS-like_dom_sf"/>
</dbReference>
<evidence type="ECO:0000259" key="5">
    <source>
        <dbReference type="PROSITE" id="PS50887"/>
    </source>
</evidence>
<keyword evidence="8" id="KW-1185">Reference proteome</keyword>
<dbReference type="PROSITE" id="PS50112">
    <property type="entry name" value="PAS"/>
    <property type="match status" value="3"/>
</dbReference>
<keyword evidence="1" id="KW-1133">Transmembrane helix</keyword>
<keyword evidence="1" id="KW-0812">Transmembrane</keyword>
<dbReference type="InterPro" id="IPR013767">
    <property type="entry name" value="PAS_fold"/>
</dbReference>
<dbReference type="InterPro" id="IPR000700">
    <property type="entry name" value="PAS-assoc_C"/>
</dbReference>
<dbReference type="SUPFAM" id="SSF55073">
    <property type="entry name" value="Nucleotide cyclase"/>
    <property type="match status" value="1"/>
</dbReference>
<dbReference type="SMART" id="SM00091">
    <property type="entry name" value="PAS"/>
    <property type="match status" value="3"/>
</dbReference>
<dbReference type="CDD" id="cd01948">
    <property type="entry name" value="EAL"/>
    <property type="match status" value="1"/>
</dbReference>
<dbReference type="Gene3D" id="3.30.450.20">
    <property type="entry name" value="PAS domain"/>
    <property type="match status" value="3"/>
</dbReference>
<evidence type="ECO:0000256" key="1">
    <source>
        <dbReference type="PROSITE-ProRule" id="PRU00244"/>
    </source>
</evidence>
<keyword evidence="1" id="KW-0472">Membrane</keyword>
<dbReference type="Pfam" id="PF00990">
    <property type="entry name" value="GGDEF"/>
    <property type="match status" value="1"/>
</dbReference>
<dbReference type="PANTHER" id="PTHR44757:SF2">
    <property type="entry name" value="BIOFILM ARCHITECTURE MAINTENANCE PROTEIN MBAA"/>
    <property type="match status" value="1"/>
</dbReference>
<dbReference type="Pfam" id="PF08448">
    <property type="entry name" value="PAS_4"/>
    <property type="match status" value="1"/>
</dbReference>
<gene>
    <name evidence="7" type="ORF">DP119_00630</name>
</gene>
<dbReference type="SMART" id="SM00086">
    <property type="entry name" value="PAC"/>
    <property type="match status" value="3"/>
</dbReference>
<dbReference type="SMART" id="SM00052">
    <property type="entry name" value="EAL"/>
    <property type="match status" value="1"/>
</dbReference>
<dbReference type="GO" id="GO:0006355">
    <property type="term" value="P:regulation of DNA-templated transcription"/>
    <property type="evidence" value="ECO:0007669"/>
    <property type="project" value="InterPro"/>
</dbReference>
<dbReference type="Gene3D" id="3.30.70.270">
    <property type="match status" value="1"/>
</dbReference>
<dbReference type="Pfam" id="PF03707">
    <property type="entry name" value="MHYT"/>
    <property type="match status" value="2"/>
</dbReference>